<gene>
    <name evidence="2" type="ORF">Y1Q_0013610</name>
</gene>
<sequence length="72" mass="7918">MPVAQCISREGTALPGQELEPFTQNSSELTGSSERPGGIEKKKWKLNWAPFLISQLDAAKNSRVTLSLMKSK</sequence>
<comment type="caution">
    <text evidence="2">The sequence shown here is derived from an EMBL/GenBank/DDBJ whole genome shotgun (WGS) entry which is preliminary data.</text>
</comment>
<name>A0A151P3G0_ALLMI</name>
<evidence type="ECO:0000313" key="3">
    <source>
        <dbReference type="Proteomes" id="UP000050525"/>
    </source>
</evidence>
<proteinExistence type="predicted"/>
<accession>A0A151P3G0</accession>
<keyword evidence="3" id="KW-1185">Reference proteome</keyword>
<dbReference type="Proteomes" id="UP000050525">
    <property type="component" value="Unassembled WGS sequence"/>
</dbReference>
<evidence type="ECO:0000256" key="1">
    <source>
        <dbReference type="SAM" id="MobiDB-lite"/>
    </source>
</evidence>
<evidence type="ECO:0000313" key="2">
    <source>
        <dbReference type="EMBL" id="KYO43586.1"/>
    </source>
</evidence>
<reference evidence="2 3" key="1">
    <citation type="journal article" date="2012" name="Genome Biol.">
        <title>Sequencing three crocodilian genomes to illuminate the evolution of archosaurs and amniotes.</title>
        <authorList>
            <person name="St John J.A."/>
            <person name="Braun E.L."/>
            <person name="Isberg S.R."/>
            <person name="Miles L.G."/>
            <person name="Chong A.Y."/>
            <person name="Gongora J."/>
            <person name="Dalzell P."/>
            <person name="Moran C."/>
            <person name="Bed'hom B."/>
            <person name="Abzhanov A."/>
            <person name="Burgess S.C."/>
            <person name="Cooksey A.M."/>
            <person name="Castoe T.A."/>
            <person name="Crawford N.G."/>
            <person name="Densmore L.D."/>
            <person name="Drew J.C."/>
            <person name="Edwards S.V."/>
            <person name="Faircloth B.C."/>
            <person name="Fujita M.K."/>
            <person name="Greenwold M.J."/>
            <person name="Hoffmann F.G."/>
            <person name="Howard J.M."/>
            <person name="Iguchi T."/>
            <person name="Janes D.E."/>
            <person name="Khan S.Y."/>
            <person name="Kohno S."/>
            <person name="de Koning A.J."/>
            <person name="Lance S.L."/>
            <person name="McCarthy F.M."/>
            <person name="McCormack J.E."/>
            <person name="Merchant M.E."/>
            <person name="Peterson D.G."/>
            <person name="Pollock D.D."/>
            <person name="Pourmand N."/>
            <person name="Raney B.J."/>
            <person name="Roessler K.A."/>
            <person name="Sanford J.R."/>
            <person name="Sawyer R.H."/>
            <person name="Schmidt C.J."/>
            <person name="Triplett E.W."/>
            <person name="Tuberville T.D."/>
            <person name="Venegas-Anaya M."/>
            <person name="Howard J.T."/>
            <person name="Jarvis E.D."/>
            <person name="Guillette L.J.Jr."/>
            <person name="Glenn T.C."/>
            <person name="Green R.E."/>
            <person name="Ray D.A."/>
        </authorList>
    </citation>
    <scope>NUCLEOTIDE SEQUENCE [LARGE SCALE GENOMIC DNA]</scope>
    <source>
        <strain evidence="2">KSC_2009_1</strain>
    </source>
</reference>
<feature type="region of interest" description="Disordered" evidence="1">
    <location>
        <begin position="1"/>
        <end position="38"/>
    </location>
</feature>
<protein>
    <submittedName>
        <fullName evidence="2">Uncharacterized protein</fullName>
    </submittedName>
</protein>
<dbReference type="AlphaFoldDB" id="A0A151P3G0"/>
<feature type="compositionally biased region" description="Polar residues" evidence="1">
    <location>
        <begin position="22"/>
        <end position="33"/>
    </location>
</feature>
<dbReference type="EMBL" id="AKHW03001146">
    <property type="protein sequence ID" value="KYO43586.1"/>
    <property type="molecule type" value="Genomic_DNA"/>
</dbReference>
<organism evidence="2 3">
    <name type="scientific">Alligator mississippiensis</name>
    <name type="common">American alligator</name>
    <dbReference type="NCBI Taxonomy" id="8496"/>
    <lineage>
        <taxon>Eukaryota</taxon>
        <taxon>Metazoa</taxon>
        <taxon>Chordata</taxon>
        <taxon>Craniata</taxon>
        <taxon>Vertebrata</taxon>
        <taxon>Euteleostomi</taxon>
        <taxon>Archelosauria</taxon>
        <taxon>Archosauria</taxon>
        <taxon>Crocodylia</taxon>
        <taxon>Alligatoridae</taxon>
        <taxon>Alligatorinae</taxon>
        <taxon>Alligator</taxon>
    </lineage>
</organism>